<evidence type="ECO:0000256" key="3">
    <source>
        <dbReference type="ARBA" id="ARBA00017057"/>
    </source>
</evidence>
<protein>
    <recommendedName>
        <fullName evidence="3">Signal peptidase complex subunit 2</fullName>
    </recommendedName>
    <alternativeName>
        <fullName evidence="8">Microsomal signal peptidase 25 kDa subunit</fullName>
    </alternativeName>
</protein>
<name>A0A671EP81_RHIFE</name>
<proteinExistence type="inferred from homology"/>
<comment type="similarity">
    <text evidence="2">Belongs to the SPCS2 family.</text>
</comment>
<reference evidence="12" key="5">
    <citation type="submission" date="2025-09" db="UniProtKB">
        <authorList>
            <consortium name="Ensembl"/>
        </authorList>
    </citation>
    <scope>IDENTIFICATION</scope>
</reference>
<dbReference type="PANTHER" id="PTHR13085:SF0">
    <property type="entry name" value="SIGNAL PEPTIDASE COMPLEX SUBUNIT 2"/>
    <property type="match status" value="1"/>
</dbReference>
<keyword evidence="5" id="KW-0256">Endoplasmic reticulum</keyword>
<keyword evidence="7 11" id="KW-0472">Membrane</keyword>
<comment type="subcellular location">
    <subcellularLocation>
        <location evidence="1">Endoplasmic reticulum membrane</location>
        <topology evidence="1">Multi-pass membrane protein</topology>
    </subcellularLocation>
</comment>
<comment type="function">
    <text evidence="9">Component of the signal peptidase complex (SPC) which catalyzes the cleavage of N-terminal signal sequences from nascent proteins as they are translocated into the lumen of the endoplasmic reticulum. Enhances the enzymatic activity of SPC and facilitates the interactions between different components of the translocation site.</text>
</comment>
<evidence type="ECO:0000256" key="5">
    <source>
        <dbReference type="ARBA" id="ARBA00022824"/>
    </source>
</evidence>
<evidence type="ECO:0000256" key="1">
    <source>
        <dbReference type="ARBA" id="ARBA00004477"/>
    </source>
</evidence>
<evidence type="ECO:0000256" key="7">
    <source>
        <dbReference type="ARBA" id="ARBA00023136"/>
    </source>
</evidence>
<dbReference type="Ensembl" id="ENSRFET00010016625.1">
    <property type="protein sequence ID" value="ENSRFEP00010015224.1"/>
    <property type="gene ID" value="ENSRFEG00010010317.1"/>
</dbReference>
<dbReference type="GO" id="GO:0005787">
    <property type="term" value="C:signal peptidase complex"/>
    <property type="evidence" value="ECO:0007669"/>
    <property type="project" value="InterPro"/>
</dbReference>
<keyword evidence="6 11" id="KW-1133">Transmembrane helix</keyword>
<evidence type="ECO:0000256" key="4">
    <source>
        <dbReference type="ARBA" id="ARBA00022692"/>
    </source>
</evidence>
<evidence type="ECO:0000256" key="8">
    <source>
        <dbReference type="ARBA" id="ARBA00031207"/>
    </source>
</evidence>
<reference evidence="12" key="4">
    <citation type="submission" date="2025-08" db="UniProtKB">
        <authorList>
            <consortium name="Ensembl"/>
        </authorList>
    </citation>
    <scope>IDENTIFICATION</scope>
</reference>
<evidence type="ECO:0000256" key="2">
    <source>
        <dbReference type="ARBA" id="ARBA00007324"/>
    </source>
</evidence>
<comment type="subunit">
    <text evidence="10">Component of the signal peptidase complex paralog A (SPC-A) composed of a catalytic subunit SEC11A and three accessory subunits SPCS1, SPCS2 and SPCS3. Component of the signal peptidase complex paralog C (SPC-C) composed of a catalytic subunit SEC11C and three accessory subunits SPCS1, SPCS2 and SPCS3. Within the complex, interacts with SEC11A or SEC11C and SPCS1. The complex induces a local thinning of the ER membrane which is used to measure the length of the signal peptide (SP) h-region of protein substrates. This ensures the selectivity of the complex towards h-regions shorter than 18-20 amino acids.</text>
</comment>
<evidence type="ECO:0000313" key="12">
    <source>
        <dbReference type="Ensembl" id="ENSRFEP00010015224.1"/>
    </source>
</evidence>
<dbReference type="GO" id="GO:0045047">
    <property type="term" value="P:protein targeting to ER"/>
    <property type="evidence" value="ECO:0007669"/>
    <property type="project" value="TreeGrafter"/>
</dbReference>
<dbReference type="AlphaFoldDB" id="A0A671EP81"/>
<organism evidence="12 13">
    <name type="scientific">Rhinolophus ferrumequinum</name>
    <name type="common">Greater horseshoe bat</name>
    <dbReference type="NCBI Taxonomy" id="59479"/>
    <lineage>
        <taxon>Eukaryota</taxon>
        <taxon>Metazoa</taxon>
        <taxon>Chordata</taxon>
        <taxon>Craniata</taxon>
        <taxon>Vertebrata</taxon>
        <taxon>Euteleostomi</taxon>
        <taxon>Mammalia</taxon>
        <taxon>Eutheria</taxon>
        <taxon>Laurasiatheria</taxon>
        <taxon>Chiroptera</taxon>
        <taxon>Yinpterochiroptera</taxon>
        <taxon>Rhinolophoidea</taxon>
        <taxon>Rhinolophidae</taxon>
        <taxon>Rhinolophinae</taxon>
        <taxon>Rhinolophus</taxon>
    </lineage>
</organism>
<keyword evidence="13" id="KW-1185">Reference proteome</keyword>
<reference evidence="13" key="3">
    <citation type="submission" date="2018-12" db="EMBL/GenBank/DDBJ databases">
        <title>G10K-VGP greater horseshoe bat female genome, primary haplotype.</title>
        <authorList>
            <person name="Teeling E."/>
            <person name="Myers G."/>
            <person name="Vernes S."/>
            <person name="Pippel M."/>
            <person name="Winkler S."/>
            <person name="Fedrigo O."/>
            <person name="Rhie A."/>
            <person name="Koren S."/>
            <person name="Phillippy A."/>
            <person name="Lewin H."/>
            <person name="Damas J."/>
            <person name="Howe K."/>
            <person name="Mountcastle J."/>
            <person name="Jarvis E.D."/>
        </authorList>
    </citation>
    <scope>NUCLEOTIDE SEQUENCE [LARGE SCALE GENOMIC DNA]</scope>
</reference>
<evidence type="ECO:0000256" key="6">
    <source>
        <dbReference type="ARBA" id="ARBA00022989"/>
    </source>
</evidence>
<dbReference type="Proteomes" id="UP000472240">
    <property type="component" value="Chromosome 12"/>
</dbReference>
<evidence type="ECO:0000256" key="9">
    <source>
        <dbReference type="ARBA" id="ARBA00045608"/>
    </source>
</evidence>
<keyword evidence="4 11" id="KW-0812">Transmembrane</keyword>
<reference evidence="12 13" key="2">
    <citation type="journal article" date="2018" name="Annu Rev Anim Biosci">
        <title>Bat Biology, Genomes, and the Bat1K Project: To Generate Chromosome-Level Genomes for All Living Bat Species.</title>
        <authorList>
            <person name="Teeling E.C."/>
            <person name="Vernes S.C."/>
            <person name="Davalos L.M."/>
            <person name="Ray D.A."/>
            <person name="Gilbert M.T.P."/>
            <person name="Myers E."/>
        </authorList>
    </citation>
    <scope>NUCLEOTIDE SEQUENCE</scope>
</reference>
<feature type="transmembrane region" description="Helical" evidence="11">
    <location>
        <begin position="41"/>
        <end position="60"/>
    </location>
</feature>
<dbReference type="PANTHER" id="PTHR13085">
    <property type="entry name" value="MICROSOMAL SIGNAL PEPTIDASE 25 KDA SUBUNIT"/>
    <property type="match status" value="1"/>
</dbReference>
<dbReference type="InterPro" id="IPR009582">
    <property type="entry name" value="Spc2/SPCS2"/>
</dbReference>
<dbReference type="GO" id="GO:0006465">
    <property type="term" value="P:signal peptide processing"/>
    <property type="evidence" value="ECO:0007669"/>
    <property type="project" value="InterPro"/>
</dbReference>
<dbReference type="GeneTree" id="ENSGT01070000253911"/>
<evidence type="ECO:0000256" key="11">
    <source>
        <dbReference type="SAM" id="Phobius"/>
    </source>
</evidence>
<sequence length="137" mass="15955">SNGCLTIFCLFSLCASHHILYAQKSILLMAHRKRPYRDETWYLAIVLTNTFFLKLTVINWRAKQHQEANFTKSIATFFANSGSLVMDAYKQQVPRLHYILTTERKLKQPILKAVVFLLDHAELPSEGKETENIKWIK</sequence>
<evidence type="ECO:0000313" key="13">
    <source>
        <dbReference type="Proteomes" id="UP000472240"/>
    </source>
</evidence>
<reference evidence="12 13" key="1">
    <citation type="journal article" date="2015" name="Annu Rev Anim Biosci">
        <title>The Genome 10K Project: a way forward.</title>
        <authorList>
            <person name="Koepfli K.P."/>
            <person name="Paten B."/>
            <person name="O'Brien S.J."/>
            <person name="Koepfli K.P."/>
            <person name="Paten B."/>
            <person name="Antunes A."/>
            <person name="Belov K."/>
            <person name="Bustamante C."/>
            <person name="Castoe T.A."/>
            <person name="Clawson H."/>
            <person name="Crawford A.J."/>
            <person name="Diekhans M."/>
            <person name="Distel D."/>
            <person name="Durbin R."/>
            <person name="Earl D."/>
            <person name="Fujita M.K."/>
            <person name="Gamble T."/>
            <person name="Georges A."/>
            <person name="Gemmell N."/>
            <person name="Gilbert M.T."/>
            <person name="Graves J.M."/>
            <person name="Green R.E."/>
            <person name="Hickey G."/>
            <person name="Jarvis E.D."/>
            <person name="Johnson W."/>
            <person name="Komissarov A."/>
            <person name="Korf I."/>
            <person name="Kuhn R."/>
            <person name="Larkin D.M."/>
            <person name="Lewin H."/>
            <person name="Lopez J.V."/>
            <person name="Ma J."/>
            <person name="Marques-Bonet T."/>
            <person name="Miller W."/>
            <person name="Murphy R."/>
            <person name="Pevzner P."/>
            <person name="Shapiro B."/>
            <person name="Steiner C."/>
            <person name="Tamazian G."/>
            <person name="Venkatesh B."/>
            <person name="Wang J."/>
            <person name="Wayne R."/>
            <person name="Wiley E."/>
            <person name="Yang H."/>
            <person name="Zhang G."/>
            <person name="Haussler D."/>
            <person name="Ryder O."/>
            <person name="O'Brien S.J."/>
        </authorList>
    </citation>
    <scope>NUCLEOTIDE SEQUENCE</scope>
</reference>
<accession>A0A671EP81</accession>
<evidence type="ECO:0000256" key="10">
    <source>
        <dbReference type="ARBA" id="ARBA00046879"/>
    </source>
</evidence>
<dbReference type="InParanoid" id="A0A671EP81"/>